<dbReference type="PANTHER" id="PTHR30121">
    <property type="entry name" value="UNCHARACTERIZED PROTEIN YJGR-RELATED"/>
    <property type="match status" value="1"/>
</dbReference>
<evidence type="ECO:0000313" key="4">
    <source>
        <dbReference type="Proteomes" id="UP000546257"/>
    </source>
</evidence>
<dbReference type="InterPro" id="IPR051162">
    <property type="entry name" value="T4SS_component"/>
</dbReference>
<dbReference type="EMBL" id="JACKXD010000007">
    <property type="protein sequence ID" value="MBB6647857.1"/>
    <property type="molecule type" value="Genomic_DNA"/>
</dbReference>
<keyword evidence="3" id="KW-0547">Nucleotide-binding</keyword>
<feature type="domain" description="Helicase HerA central" evidence="2">
    <location>
        <begin position="238"/>
        <end position="475"/>
    </location>
</feature>
<dbReference type="AlphaFoldDB" id="A0A7J9SNU8"/>
<dbReference type="RefSeq" id="WP_185194224.1">
    <property type="nucleotide sequence ID" value="NZ_JACKXD010000007.1"/>
</dbReference>
<protein>
    <submittedName>
        <fullName evidence="3">ATP-binding protein</fullName>
    </submittedName>
</protein>
<reference evidence="3 4" key="1">
    <citation type="submission" date="2020-08" db="EMBL/GenBank/DDBJ databases">
        <authorList>
            <person name="Seo M.-J."/>
        </authorList>
    </citation>
    <scope>NUCLEOTIDE SEQUENCE [LARGE SCALE GENOMIC DNA]</scope>
    <source>
        <strain evidence="3 4">MBLA0160</strain>
    </source>
</reference>
<evidence type="ECO:0000313" key="3">
    <source>
        <dbReference type="EMBL" id="MBB6647857.1"/>
    </source>
</evidence>
<feature type="compositionally biased region" description="Polar residues" evidence="1">
    <location>
        <begin position="23"/>
        <end position="40"/>
    </location>
</feature>
<keyword evidence="4" id="KW-1185">Reference proteome</keyword>
<organism evidence="3 4">
    <name type="scientific">Halobellus ruber</name>
    <dbReference type="NCBI Taxonomy" id="2761102"/>
    <lineage>
        <taxon>Archaea</taxon>
        <taxon>Methanobacteriati</taxon>
        <taxon>Methanobacteriota</taxon>
        <taxon>Stenosarchaea group</taxon>
        <taxon>Halobacteria</taxon>
        <taxon>Halobacteriales</taxon>
        <taxon>Haloferacaceae</taxon>
        <taxon>Halobellus</taxon>
    </lineage>
</organism>
<accession>A0A7J9SNU8</accession>
<dbReference type="InterPro" id="IPR027417">
    <property type="entry name" value="P-loop_NTPase"/>
</dbReference>
<sequence length="613" mass="68276">MTEDIDDLLNEDPTLEDDGDGSTAATDESPSGSDESSTTGGVPETSVPSADGDLAEGEIGHVLASEEIMIGRDEYNVNAFVTTTERDEVRVGDYVQIPYPNSNDELFAVTDKLRYEPYTDLDDKSDTHNHISRHQDLDESEFVLVASLDPIAILSPTQDGNLDRGIVNRIPKPNTPVSLSRDDEYLRTGLSIPDEGPFCGYLSVGGEEMIIDDDKFPYYLSNPGIDPETGEPEPGEPAIFRHSLVAGSTGKGKTHFTKNLLRQFVDGQRYPIEHHESGEQLQGRLNTVIIDPENEYWQMGEDPELDEETKQKLRRQGIKVGGISDLEVFVPSVGNVPNPGTGTQQPFGIPFELVRSRPQLLMPYQPRETIRSALEMALDSYFDAADADGKAPTYSDFRSYVQTSEELQDDSEIASQTWSAMIRRIKDPTFENVFDHGMSSLTDLANDMFRGGQVTVIPTSHLRGAKEHLTVLSILSYIIENKIDDHHVVDQIKNTPMLVAVDEAHNYFSSPESLREQYIVRRAREAVKQGRKDKLGLMMITQNPEDIDDDILKQINTNIFLGLREEVIEKVPSIPRGFKRDIPKFRKGQAVVKAPDVEAVEVVGLPDCVTKHD</sequence>
<dbReference type="Pfam" id="PF01935">
    <property type="entry name" value="DUF87"/>
    <property type="match status" value="1"/>
</dbReference>
<dbReference type="Gene3D" id="3.40.50.300">
    <property type="entry name" value="P-loop containing nucleotide triphosphate hydrolases"/>
    <property type="match status" value="2"/>
</dbReference>
<dbReference type="InterPro" id="IPR002789">
    <property type="entry name" value="HerA_central"/>
</dbReference>
<gene>
    <name evidence="3" type="ORF">H5V44_16470</name>
</gene>
<proteinExistence type="predicted"/>
<dbReference type="Proteomes" id="UP000546257">
    <property type="component" value="Unassembled WGS sequence"/>
</dbReference>
<evidence type="ECO:0000259" key="2">
    <source>
        <dbReference type="Pfam" id="PF01935"/>
    </source>
</evidence>
<dbReference type="PANTHER" id="PTHR30121:SF6">
    <property type="entry name" value="SLR6007 PROTEIN"/>
    <property type="match status" value="1"/>
</dbReference>
<comment type="caution">
    <text evidence="3">The sequence shown here is derived from an EMBL/GenBank/DDBJ whole genome shotgun (WGS) entry which is preliminary data.</text>
</comment>
<feature type="region of interest" description="Disordered" evidence="1">
    <location>
        <begin position="1"/>
        <end position="54"/>
    </location>
</feature>
<name>A0A7J9SNU8_9EURY</name>
<keyword evidence="3" id="KW-0067">ATP-binding</keyword>
<dbReference type="SUPFAM" id="SSF52540">
    <property type="entry name" value="P-loop containing nucleoside triphosphate hydrolases"/>
    <property type="match status" value="1"/>
</dbReference>
<dbReference type="GO" id="GO:0005524">
    <property type="term" value="F:ATP binding"/>
    <property type="evidence" value="ECO:0007669"/>
    <property type="project" value="UniProtKB-KW"/>
</dbReference>
<evidence type="ECO:0000256" key="1">
    <source>
        <dbReference type="SAM" id="MobiDB-lite"/>
    </source>
</evidence>
<feature type="compositionally biased region" description="Acidic residues" evidence="1">
    <location>
        <begin position="1"/>
        <end position="20"/>
    </location>
</feature>